<dbReference type="AlphaFoldDB" id="A0A8H6KZ25"/>
<dbReference type="RefSeq" id="XP_037159722.1">
    <property type="nucleotide sequence ID" value="XM_037313450.1"/>
</dbReference>
<sequence length="1240" mass="142648">MNSAFRSKYAALLNEDWVKLGYQSEHAEHGLGLTNQVHPIFQRTQALRPRGAEHIWPQYKSEGEYDAMCAEMGTVFQLASKMLESPKSLEFLYQVAYSPRKVSNVGFGNQGRPCKEFGWTDPPFTGRQMARNALRHLSRSLTFEIGDPEADPEVQGSFAVTAATLVHFGAGVAIDDVSRKTGMASRITLNGSWILKLKELDAQEGDTTSQKLSLQVKMAITLCHEIAHALAFAVSREYLEMSIRNYNAADQAHKEGRAYEYPVQELRTDEPYYRKETMAEIGNSWENQVFGGKINWSGNLSDPLFVSKWPSFLTSDDDYIPTRGKEKRTARKYVVSLHFIRNMHRQGFWDNVRSEHTNALYIKKTVGIEYGNPDTEAISVNSSEINWPHDEENSSRVSREKDGQTIPDPSDSRANETAEERRPNPRLVMDTQSRKKIGVLKPEDWKKLGYSDSTTPNDDAEGLTNEIDPIFHYTHPSLSVPIWHPLTNAEYEDYLVDIRQMLQLASLFLRSPPSLNADYDLYYSPRVYPKKRVNFEGQPVLEFRHVETTEAYWPERRDLANAALDRLAGVVSFRVVSEKENPDMAGVIGLNTLFLGVHPRGVNIQDDTDLAKGIGSTVWIHERLITELRRLRNEKGVDNTLKVCSLTVKGASTICHELFHAKYMATDSPLLRDTLEETSLRRHAAMTKSGRQKEDVQSNEPLHEDDTDAEVGYVWEKYVFGGHIHFEGDVDKCLFFSKWPSYWASKNYHRRGLWRKMMTRYVVAMHYILNLLRQGFWDDMKEGDLTALQIKKWIGIRMSCPYSELEDPNWNINDSSEGEYPLKSLAMANAEVRARYSDVLNKDWAALGFVRLQTRLLDDLGLTEEVHDLLPARLPENFGLTGEIHDLFQFNIPGRRMRIWEDQTFEQYWAIRGSLEPVFRLATNFLLCPASLDWFYYLIYAPREPTDPVILHNGDAVQEYRRDDTPMETRHQKARAALQRLAMTHTISLDDFHDEYDDEGRTIPSMRYHEKGVNIKDDDPEEISGIRPHIGISQDFVRYLMNTYMEGSQSRPRMLNMWIKMAVTWGHEIAIETSQRVHATANKFHRDQKEANINEDLFEDENVAEPGYSWENFVFGGTIELHDFKASNPLVFIKWPNFLKGAQGLRRGAWKPSATEYFIPMQYSLSINSQQWWDNVDPEDPTALYIKKIVGTRVYQTSLDIDDDWNSSQSSEGIWPTDEERSPDQSQSHRVSRIIPDTII</sequence>
<evidence type="ECO:0000256" key="1">
    <source>
        <dbReference type="SAM" id="MobiDB-lite"/>
    </source>
</evidence>
<feature type="region of interest" description="Disordered" evidence="1">
    <location>
        <begin position="383"/>
        <end position="433"/>
    </location>
</feature>
<feature type="compositionally biased region" description="Basic and acidic residues" evidence="1">
    <location>
        <begin position="410"/>
        <end position="423"/>
    </location>
</feature>
<feature type="compositionally biased region" description="Basic and acidic residues" evidence="1">
    <location>
        <begin position="691"/>
        <end position="704"/>
    </location>
</feature>
<gene>
    <name evidence="2" type="ORF">HO173_011570</name>
</gene>
<protein>
    <submittedName>
        <fullName evidence="2">Uncharacterized protein</fullName>
    </submittedName>
</protein>
<name>A0A8H6KZ25_9LECA</name>
<accession>A0A8H6KZ25</accession>
<dbReference type="Proteomes" id="UP000578531">
    <property type="component" value="Unassembled WGS sequence"/>
</dbReference>
<dbReference type="GeneID" id="59293212"/>
<comment type="caution">
    <text evidence="2">The sequence shown here is derived from an EMBL/GenBank/DDBJ whole genome shotgun (WGS) entry which is preliminary data.</text>
</comment>
<feature type="compositionally biased region" description="Basic and acidic residues" evidence="1">
    <location>
        <begin position="387"/>
        <end position="403"/>
    </location>
</feature>
<feature type="region of interest" description="Disordered" evidence="1">
    <location>
        <begin position="1204"/>
        <end position="1232"/>
    </location>
</feature>
<organism evidence="2 3">
    <name type="scientific">Letharia columbiana</name>
    <dbReference type="NCBI Taxonomy" id="112416"/>
    <lineage>
        <taxon>Eukaryota</taxon>
        <taxon>Fungi</taxon>
        <taxon>Dikarya</taxon>
        <taxon>Ascomycota</taxon>
        <taxon>Pezizomycotina</taxon>
        <taxon>Lecanoromycetes</taxon>
        <taxon>OSLEUM clade</taxon>
        <taxon>Lecanoromycetidae</taxon>
        <taxon>Lecanorales</taxon>
        <taxon>Lecanorineae</taxon>
        <taxon>Parmeliaceae</taxon>
        <taxon>Letharia</taxon>
    </lineage>
</organism>
<feature type="region of interest" description="Disordered" evidence="1">
    <location>
        <begin position="685"/>
        <end position="704"/>
    </location>
</feature>
<keyword evidence="3" id="KW-1185">Reference proteome</keyword>
<dbReference type="EMBL" id="JACCJC010000072">
    <property type="protein sequence ID" value="KAF6229530.1"/>
    <property type="molecule type" value="Genomic_DNA"/>
</dbReference>
<dbReference type="OrthoDB" id="10254945at2759"/>
<reference evidence="2 3" key="1">
    <citation type="journal article" date="2020" name="Genomics">
        <title>Complete, high-quality genomes from long-read metagenomic sequencing of two wolf lichen thalli reveals enigmatic genome architecture.</title>
        <authorList>
            <person name="McKenzie S.K."/>
            <person name="Walston R.F."/>
            <person name="Allen J.L."/>
        </authorList>
    </citation>
    <scope>NUCLEOTIDE SEQUENCE [LARGE SCALE GENOMIC DNA]</scope>
    <source>
        <strain evidence="2">WasteWater2</strain>
    </source>
</reference>
<evidence type="ECO:0000313" key="3">
    <source>
        <dbReference type="Proteomes" id="UP000578531"/>
    </source>
</evidence>
<proteinExistence type="predicted"/>
<evidence type="ECO:0000313" key="2">
    <source>
        <dbReference type="EMBL" id="KAF6229530.1"/>
    </source>
</evidence>